<feature type="compositionally biased region" description="Low complexity" evidence="1">
    <location>
        <begin position="40"/>
        <end position="62"/>
    </location>
</feature>
<feature type="region of interest" description="Disordered" evidence="1">
    <location>
        <begin position="146"/>
        <end position="186"/>
    </location>
</feature>
<dbReference type="AlphaFoldDB" id="A0A6J8DCC7"/>
<evidence type="ECO:0000313" key="2">
    <source>
        <dbReference type="EMBL" id="CAC5404754.1"/>
    </source>
</evidence>
<organism evidence="2 3">
    <name type="scientific">Mytilus coruscus</name>
    <name type="common">Sea mussel</name>
    <dbReference type="NCBI Taxonomy" id="42192"/>
    <lineage>
        <taxon>Eukaryota</taxon>
        <taxon>Metazoa</taxon>
        <taxon>Spiralia</taxon>
        <taxon>Lophotrochozoa</taxon>
        <taxon>Mollusca</taxon>
        <taxon>Bivalvia</taxon>
        <taxon>Autobranchia</taxon>
        <taxon>Pteriomorphia</taxon>
        <taxon>Mytilida</taxon>
        <taxon>Mytiloidea</taxon>
        <taxon>Mytilidae</taxon>
        <taxon>Mytilinae</taxon>
        <taxon>Mytilus</taxon>
    </lineage>
</organism>
<dbReference type="PANTHER" id="PTHR47595:SF1">
    <property type="entry name" value="MYB_SANT-LIKE DNA-BINDING DOMAIN-CONTAINING PROTEIN"/>
    <property type="match status" value="1"/>
</dbReference>
<gene>
    <name evidence="2" type="ORF">MCOR_38510</name>
</gene>
<evidence type="ECO:0008006" key="4">
    <source>
        <dbReference type="Google" id="ProtNLM"/>
    </source>
</evidence>
<dbReference type="EMBL" id="CACVKT020007030">
    <property type="protein sequence ID" value="CAC5404754.1"/>
    <property type="molecule type" value="Genomic_DNA"/>
</dbReference>
<feature type="compositionally biased region" description="Polar residues" evidence="1">
    <location>
        <begin position="1"/>
        <end position="14"/>
    </location>
</feature>
<dbReference type="Proteomes" id="UP000507470">
    <property type="component" value="Unassembled WGS sequence"/>
</dbReference>
<dbReference type="OrthoDB" id="6159879at2759"/>
<reference evidence="2 3" key="1">
    <citation type="submission" date="2020-06" db="EMBL/GenBank/DDBJ databases">
        <authorList>
            <person name="Li R."/>
            <person name="Bekaert M."/>
        </authorList>
    </citation>
    <scope>NUCLEOTIDE SEQUENCE [LARGE SCALE GENOMIC DNA]</scope>
    <source>
        <strain evidence="3">wild</strain>
    </source>
</reference>
<name>A0A6J8DCC7_MYTCO</name>
<proteinExistence type="predicted"/>
<dbReference type="PANTHER" id="PTHR47595">
    <property type="entry name" value="HEAT SHOCK 70 KDA PROTEIN 14"/>
    <property type="match status" value="1"/>
</dbReference>
<evidence type="ECO:0000313" key="3">
    <source>
        <dbReference type="Proteomes" id="UP000507470"/>
    </source>
</evidence>
<keyword evidence="3" id="KW-1185">Reference proteome</keyword>
<feature type="compositionally biased region" description="Acidic residues" evidence="1">
    <location>
        <begin position="163"/>
        <end position="186"/>
    </location>
</feature>
<accession>A0A6J8DCC7</accession>
<evidence type="ECO:0000256" key="1">
    <source>
        <dbReference type="SAM" id="MobiDB-lite"/>
    </source>
</evidence>
<dbReference type="Gene3D" id="1.10.10.60">
    <property type="entry name" value="Homeodomain-like"/>
    <property type="match status" value="1"/>
</dbReference>
<feature type="region of interest" description="Disordered" evidence="1">
    <location>
        <begin position="1"/>
        <end position="74"/>
    </location>
</feature>
<protein>
    <recommendedName>
        <fullName evidence="4">Myb/SANT-like domain-containing protein</fullName>
    </recommendedName>
</protein>
<sequence length="186" mass="20807">MSQNQRPVNTNNRRNLPASYGSESQMNGRNTTESVQTQKSTTPSPLTFTPTSTSSSNSQITTSDDKEEAGKGWTPHAVKALIHTYDSKKDKFVGSSKKRNKVWIDITDQLKEMGFNFSEKADDNKTSGGSRKKWEFFEEMNYLMGDKPNVRPLNVSETAISDDKEEENSAADDTLEIEDDGPEPDK</sequence>
<feature type="compositionally biased region" description="Polar residues" evidence="1">
    <location>
        <begin position="21"/>
        <end position="39"/>
    </location>
</feature>